<comment type="caution">
    <text evidence="2">The sequence shown here is derived from an EMBL/GenBank/DDBJ whole genome shotgun (WGS) entry which is preliminary data.</text>
</comment>
<evidence type="ECO:0000256" key="1">
    <source>
        <dbReference type="SAM" id="MobiDB-lite"/>
    </source>
</evidence>
<sequence>MTKDAEVPLFTKSSGFHNANGKIGGQFKRFGLDSHAGLAPHVHQPIRNLSPKGVFGTTGSKTANGGVTSPSNRDISQLYSYFYNGKYQ</sequence>
<evidence type="ECO:0000313" key="2">
    <source>
        <dbReference type="EMBL" id="NEN76060.1"/>
    </source>
</evidence>
<reference evidence="2 3" key="1">
    <citation type="submission" date="2020-02" db="EMBL/GenBank/DDBJ databases">
        <title>Pelistega sp. NLN82 were isolated from wild rodents of the Hainan Island.</title>
        <authorList>
            <person name="Niu N."/>
            <person name="Zhou J."/>
        </authorList>
    </citation>
    <scope>NUCLEOTIDE SEQUENCE [LARGE SCALE GENOMIC DNA]</scope>
    <source>
        <strain evidence="2 3">NLN82</strain>
    </source>
</reference>
<organism evidence="2 3">
    <name type="scientific">Pelistega ratti</name>
    <dbReference type="NCBI Taxonomy" id="2652177"/>
    <lineage>
        <taxon>Bacteria</taxon>
        <taxon>Pseudomonadati</taxon>
        <taxon>Pseudomonadota</taxon>
        <taxon>Betaproteobacteria</taxon>
        <taxon>Burkholderiales</taxon>
        <taxon>Alcaligenaceae</taxon>
        <taxon>Pelistega</taxon>
    </lineage>
</organism>
<accession>A0A6L9Y6G8</accession>
<keyword evidence="3" id="KW-1185">Reference proteome</keyword>
<dbReference type="AlphaFoldDB" id="A0A6L9Y6G8"/>
<dbReference type="RefSeq" id="WP_163764566.1">
    <property type="nucleotide sequence ID" value="NZ_JAAGYR010000012.1"/>
</dbReference>
<proteinExistence type="predicted"/>
<dbReference type="Proteomes" id="UP000477651">
    <property type="component" value="Unassembled WGS sequence"/>
</dbReference>
<dbReference type="EMBL" id="JAAGYR010000012">
    <property type="protein sequence ID" value="NEN76060.1"/>
    <property type="molecule type" value="Genomic_DNA"/>
</dbReference>
<name>A0A6L9Y6G8_9BURK</name>
<gene>
    <name evidence="2" type="ORF">F9B74_06960</name>
</gene>
<feature type="region of interest" description="Disordered" evidence="1">
    <location>
        <begin position="47"/>
        <end position="70"/>
    </location>
</feature>
<protein>
    <submittedName>
        <fullName evidence="2">Uncharacterized protein</fullName>
    </submittedName>
</protein>
<evidence type="ECO:0000313" key="3">
    <source>
        <dbReference type="Proteomes" id="UP000477651"/>
    </source>
</evidence>
<feature type="compositionally biased region" description="Polar residues" evidence="1">
    <location>
        <begin position="57"/>
        <end position="70"/>
    </location>
</feature>